<accession>A0A8S3EX46</accession>
<keyword evidence="2" id="KW-0677">Repeat</keyword>
<dbReference type="SMART" id="SM00557">
    <property type="entry name" value="IG_FLMN"/>
    <property type="match status" value="1"/>
</dbReference>
<proteinExistence type="inferred from homology"/>
<dbReference type="InterPro" id="IPR044801">
    <property type="entry name" value="Filamin"/>
</dbReference>
<dbReference type="GO" id="GO:0030036">
    <property type="term" value="P:actin cytoskeleton organization"/>
    <property type="evidence" value="ECO:0007669"/>
    <property type="project" value="InterPro"/>
</dbReference>
<sequence length="181" mass="20102">MVCKDNQDGTCIMEYLPTKAGQYDIAIKFAEQHIPGSPFRVLVRDRLDANHVNVKMSPAMRANVLQEILIDGQTAGPGTPSVEISDIHGRRKPASIRPRGDGVYVAEFTPQIEGPHRIDINWSDQPVRGSPFNVQVLPHFEPHKVIVEGPGIHNGIPASLETYFHIDTREAGFEHPDVLIK</sequence>
<dbReference type="InterPro" id="IPR014756">
    <property type="entry name" value="Ig_E-set"/>
</dbReference>
<comment type="caution">
    <text evidence="4">The sequence shown here is derived from an EMBL/GenBank/DDBJ whole genome shotgun (WGS) entry which is preliminary data.</text>
</comment>
<dbReference type="InterPro" id="IPR013783">
    <property type="entry name" value="Ig-like_fold"/>
</dbReference>
<dbReference type="Pfam" id="PF00630">
    <property type="entry name" value="Filamin"/>
    <property type="match status" value="2"/>
</dbReference>
<evidence type="ECO:0000313" key="5">
    <source>
        <dbReference type="Proteomes" id="UP000681967"/>
    </source>
</evidence>
<protein>
    <submittedName>
        <fullName evidence="4">Uncharacterized protein</fullName>
    </submittedName>
</protein>
<dbReference type="EMBL" id="CAJOBH010235920">
    <property type="protein sequence ID" value="CAF5090387.1"/>
    <property type="molecule type" value="Genomic_DNA"/>
</dbReference>
<gene>
    <name evidence="4" type="ORF">BYL167_LOCUS63086</name>
</gene>
<dbReference type="GO" id="GO:0051015">
    <property type="term" value="F:actin filament binding"/>
    <property type="evidence" value="ECO:0007669"/>
    <property type="project" value="InterPro"/>
</dbReference>
<feature type="non-terminal residue" evidence="4">
    <location>
        <position position="1"/>
    </location>
</feature>
<feature type="repeat" description="Filamin" evidence="3">
    <location>
        <begin position="1"/>
        <end position="43"/>
    </location>
</feature>
<dbReference type="Gene3D" id="2.60.40.10">
    <property type="entry name" value="Immunoglobulins"/>
    <property type="match status" value="2"/>
</dbReference>
<dbReference type="PANTHER" id="PTHR38537">
    <property type="entry name" value="JITTERBUG, ISOFORM N"/>
    <property type="match status" value="1"/>
</dbReference>
<name>A0A8S3EX46_9BILA</name>
<reference evidence="4" key="1">
    <citation type="submission" date="2021-02" db="EMBL/GenBank/DDBJ databases">
        <authorList>
            <person name="Nowell W R."/>
        </authorList>
    </citation>
    <scope>NUCLEOTIDE SEQUENCE</scope>
</reference>
<evidence type="ECO:0000256" key="2">
    <source>
        <dbReference type="ARBA" id="ARBA00022737"/>
    </source>
</evidence>
<organism evidence="4 5">
    <name type="scientific">Rotaria magnacalcarata</name>
    <dbReference type="NCBI Taxonomy" id="392030"/>
    <lineage>
        <taxon>Eukaryota</taxon>
        <taxon>Metazoa</taxon>
        <taxon>Spiralia</taxon>
        <taxon>Gnathifera</taxon>
        <taxon>Rotifera</taxon>
        <taxon>Eurotatoria</taxon>
        <taxon>Bdelloidea</taxon>
        <taxon>Philodinida</taxon>
        <taxon>Philodinidae</taxon>
        <taxon>Rotaria</taxon>
    </lineage>
</organism>
<evidence type="ECO:0000256" key="1">
    <source>
        <dbReference type="ARBA" id="ARBA00009238"/>
    </source>
</evidence>
<dbReference type="SUPFAM" id="SSF81296">
    <property type="entry name" value="E set domains"/>
    <property type="match status" value="2"/>
</dbReference>
<evidence type="ECO:0000313" key="4">
    <source>
        <dbReference type="EMBL" id="CAF5090387.1"/>
    </source>
</evidence>
<dbReference type="Proteomes" id="UP000681967">
    <property type="component" value="Unassembled WGS sequence"/>
</dbReference>
<feature type="repeat" description="Filamin" evidence="3">
    <location>
        <begin position="67"/>
        <end position="136"/>
    </location>
</feature>
<dbReference type="AlphaFoldDB" id="A0A8S3EX46"/>
<dbReference type="PROSITE" id="PS50194">
    <property type="entry name" value="FILAMIN_REPEAT"/>
    <property type="match status" value="3"/>
</dbReference>
<dbReference type="InterPro" id="IPR017868">
    <property type="entry name" value="Filamin/ABP280_repeat-like"/>
</dbReference>
<dbReference type="PANTHER" id="PTHR38537:SF8">
    <property type="entry name" value="FILAMIN-A"/>
    <property type="match status" value="1"/>
</dbReference>
<comment type="similarity">
    <text evidence="1">Belongs to the filamin family.</text>
</comment>
<dbReference type="InterPro" id="IPR001298">
    <property type="entry name" value="Filamin/ABP280_rpt"/>
</dbReference>
<feature type="repeat" description="Filamin" evidence="3">
    <location>
        <begin position="137"/>
        <end position="181"/>
    </location>
</feature>
<evidence type="ECO:0000256" key="3">
    <source>
        <dbReference type="PROSITE-ProRule" id="PRU00087"/>
    </source>
</evidence>